<keyword evidence="2" id="KW-0472">Membrane</keyword>
<organism evidence="3 4">
    <name type="scientific">Parachitinimonas caeni</name>
    <dbReference type="NCBI Taxonomy" id="3031301"/>
    <lineage>
        <taxon>Bacteria</taxon>
        <taxon>Pseudomonadati</taxon>
        <taxon>Pseudomonadota</taxon>
        <taxon>Betaproteobacteria</taxon>
        <taxon>Neisseriales</taxon>
        <taxon>Chitinibacteraceae</taxon>
        <taxon>Parachitinimonas</taxon>
    </lineage>
</organism>
<dbReference type="EMBL" id="JARRAF010000013">
    <property type="protein sequence ID" value="MDK2124937.1"/>
    <property type="molecule type" value="Genomic_DNA"/>
</dbReference>
<sequence>MTISPSSHLPIQGLSLPGQETSTQLVKPSSGPDTPPLSEARDSSALSGRRVSLRQGAPSSAPTALQQECRQRLENQQSGTIGKWLKRGLAAVTGIVVAVGTAVTAGLSAVLYLPAMGIAKLHDAFSSALTQAKQQANAMRSQLGQTLPNAQGVLEKRVQVKGTDGNSRAADVGSLMEEYRARLGANVNHADMVTYINMGQRIVEAIKAKPDYNGGDITVDGITVKPNLETTRAISWYMQAKAVADNAAPDREPAFVNRGSMLMEDPGGKLFKFLNSAPNTYGRASTHFNERSASPVAGPLNTGAAGMLAGLTGNQGAQRGIEDYDSRMPSGKGCLLFDKLDSVPAGGEPRLFMKWESVGTPTVFGGGTHADAESGWSGKVHGRLASVFRCIGHSVNFITSRFESGDHNWAVRREAVDKGTPKALLQHYTEVLHLAAKDFDQGEDWAKVHAHDAKKFGIALMADKLTQLKQQYEYWLTQPELFKEDRPAWSANLQQVNKVLGELTQLSHELGADLGLERRGAEVHVRL</sequence>
<accession>A0ABT7DXZ3</accession>
<evidence type="ECO:0000256" key="2">
    <source>
        <dbReference type="SAM" id="Phobius"/>
    </source>
</evidence>
<keyword evidence="2" id="KW-1133">Transmembrane helix</keyword>
<evidence type="ECO:0000313" key="3">
    <source>
        <dbReference type="EMBL" id="MDK2124937.1"/>
    </source>
</evidence>
<keyword evidence="2" id="KW-0812">Transmembrane</keyword>
<feature type="transmembrane region" description="Helical" evidence="2">
    <location>
        <begin position="89"/>
        <end position="113"/>
    </location>
</feature>
<gene>
    <name evidence="3" type="ORF">PZA18_12855</name>
</gene>
<dbReference type="Proteomes" id="UP001172778">
    <property type="component" value="Unassembled WGS sequence"/>
</dbReference>
<proteinExistence type="predicted"/>
<keyword evidence="4" id="KW-1185">Reference proteome</keyword>
<feature type="compositionally biased region" description="Polar residues" evidence="1">
    <location>
        <begin position="18"/>
        <end position="27"/>
    </location>
</feature>
<name>A0ABT7DXZ3_9NEIS</name>
<dbReference type="RefSeq" id="WP_284101249.1">
    <property type="nucleotide sequence ID" value="NZ_JARRAF010000013.1"/>
</dbReference>
<feature type="region of interest" description="Disordered" evidence="1">
    <location>
        <begin position="1"/>
        <end position="48"/>
    </location>
</feature>
<reference evidence="3" key="1">
    <citation type="submission" date="2023-03" db="EMBL/GenBank/DDBJ databases">
        <title>Chitinimonas shenzhenensis gen. nov., sp. nov., a novel member of family Burkholderiaceae isolated from activated sludge collected in Shen Zhen, China.</title>
        <authorList>
            <person name="Wang X."/>
        </authorList>
    </citation>
    <scope>NUCLEOTIDE SEQUENCE</scope>
    <source>
        <strain evidence="3">DQS-5</strain>
    </source>
</reference>
<protein>
    <submittedName>
        <fullName evidence="3">Uncharacterized protein</fullName>
    </submittedName>
</protein>
<comment type="caution">
    <text evidence="3">The sequence shown here is derived from an EMBL/GenBank/DDBJ whole genome shotgun (WGS) entry which is preliminary data.</text>
</comment>
<evidence type="ECO:0000256" key="1">
    <source>
        <dbReference type="SAM" id="MobiDB-lite"/>
    </source>
</evidence>
<evidence type="ECO:0000313" key="4">
    <source>
        <dbReference type="Proteomes" id="UP001172778"/>
    </source>
</evidence>